<evidence type="ECO:0000313" key="2">
    <source>
        <dbReference type="Proteomes" id="UP000219612"/>
    </source>
</evidence>
<dbReference type="EMBL" id="OBDY01000002">
    <property type="protein sequence ID" value="SNY25547.1"/>
    <property type="molecule type" value="Genomic_DNA"/>
</dbReference>
<accession>A0A285GPT3</accession>
<reference evidence="1 2" key="1">
    <citation type="submission" date="2017-09" db="EMBL/GenBank/DDBJ databases">
        <authorList>
            <person name="Ehlers B."/>
            <person name="Leendertz F.H."/>
        </authorList>
    </citation>
    <scope>NUCLEOTIDE SEQUENCE [LARGE SCALE GENOMIC DNA]</scope>
    <source>
        <strain evidence="1 2">CGMCC 4.6857</strain>
    </source>
</reference>
<sequence length="120" mass="12836">MTAQKPGQNHPIDLIRAGMWVVDADGDRVGTVTHVTAGDILPEPGDPLPSRDADWAAGAFSEQAFELADRQAERLMSGGYLKVLGSGVHGVDRYVAADQIAEVDDDTVVLRVGRDVLQVQ</sequence>
<evidence type="ECO:0008006" key="3">
    <source>
        <dbReference type="Google" id="ProtNLM"/>
    </source>
</evidence>
<evidence type="ECO:0000313" key="1">
    <source>
        <dbReference type="EMBL" id="SNY25547.1"/>
    </source>
</evidence>
<keyword evidence="2" id="KW-1185">Reference proteome</keyword>
<dbReference type="OrthoDB" id="4947588at2"/>
<protein>
    <recommendedName>
        <fullName evidence="3">PRC-barrel domain-containing protein</fullName>
    </recommendedName>
</protein>
<dbReference type="Proteomes" id="UP000219612">
    <property type="component" value="Unassembled WGS sequence"/>
</dbReference>
<proteinExistence type="predicted"/>
<dbReference type="RefSeq" id="WP_143234465.1">
    <property type="nucleotide sequence ID" value="NZ_OBDY01000002.1"/>
</dbReference>
<organism evidence="1 2">
    <name type="scientific">Paractinoplanes atraurantiacus</name>
    <dbReference type="NCBI Taxonomy" id="1036182"/>
    <lineage>
        <taxon>Bacteria</taxon>
        <taxon>Bacillati</taxon>
        <taxon>Actinomycetota</taxon>
        <taxon>Actinomycetes</taxon>
        <taxon>Micromonosporales</taxon>
        <taxon>Micromonosporaceae</taxon>
        <taxon>Paractinoplanes</taxon>
    </lineage>
</organism>
<name>A0A285GPT3_9ACTN</name>
<dbReference type="AlphaFoldDB" id="A0A285GPT3"/>
<gene>
    <name evidence="1" type="ORF">SAMN05421748_102361</name>
</gene>